<dbReference type="InterPro" id="IPR002372">
    <property type="entry name" value="PQQ_rpt_dom"/>
</dbReference>
<dbReference type="InterPro" id="IPR015943">
    <property type="entry name" value="WD40/YVTN_repeat-like_dom_sf"/>
</dbReference>
<evidence type="ECO:0000259" key="2">
    <source>
        <dbReference type="Pfam" id="PF13360"/>
    </source>
</evidence>
<keyword evidence="1" id="KW-0812">Transmembrane</keyword>
<dbReference type="Pfam" id="PF22888">
    <property type="entry name" value="FIMAH"/>
    <property type="match status" value="1"/>
</dbReference>
<evidence type="ECO:0000259" key="3">
    <source>
        <dbReference type="Pfam" id="PF22888"/>
    </source>
</evidence>
<dbReference type="PANTHER" id="PTHR34512">
    <property type="entry name" value="CELL SURFACE PROTEIN"/>
    <property type="match status" value="1"/>
</dbReference>
<dbReference type="InterPro" id="IPR054470">
    <property type="entry name" value="FIMAH_dom"/>
</dbReference>
<evidence type="ECO:0008006" key="6">
    <source>
        <dbReference type="Google" id="ProtNLM"/>
    </source>
</evidence>
<dbReference type="AlphaFoldDB" id="A0A1G2R205"/>
<organism evidence="4 5">
    <name type="scientific">Candidatus Wildermuthbacteria bacterium RIFCSPHIGHO2_02_FULL_47_17</name>
    <dbReference type="NCBI Taxonomy" id="1802452"/>
    <lineage>
        <taxon>Bacteria</taxon>
        <taxon>Candidatus Wildermuthiibacteriota</taxon>
    </lineage>
</organism>
<keyword evidence="1" id="KW-0472">Membrane</keyword>
<dbReference type="Pfam" id="PF13360">
    <property type="entry name" value="PQQ_2"/>
    <property type="match status" value="2"/>
</dbReference>
<dbReference type="SUPFAM" id="SSF50969">
    <property type="entry name" value="YVTN repeat-like/Quinoprotein amine dehydrogenase"/>
    <property type="match status" value="1"/>
</dbReference>
<dbReference type="InterPro" id="IPR011047">
    <property type="entry name" value="Quinoprotein_ADH-like_sf"/>
</dbReference>
<dbReference type="EMBL" id="MHTX01000050">
    <property type="protein sequence ID" value="OHA66870.1"/>
    <property type="molecule type" value="Genomic_DNA"/>
</dbReference>
<reference evidence="4 5" key="1">
    <citation type="journal article" date="2016" name="Nat. Commun.">
        <title>Thousands of microbial genomes shed light on interconnected biogeochemical processes in an aquifer system.</title>
        <authorList>
            <person name="Anantharaman K."/>
            <person name="Brown C.T."/>
            <person name="Hug L.A."/>
            <person name="Sharon I."/>
            <person name="Castelle C.J."/>
            <person name="Probst A.J."/>
            <person name="Thomas B.C."/>
            <person name="Singh A."/>
            <person name="Wilkins M.J."/>
            <person name="Karaoz U."/>
            <person name="Brodie E.L."/>
            <person name="Williams K.H."/>
            <person name="Hubbard S.S."/>
            <person name="Banfield J.F."/>
        </authorList>
    </citation>
    <scope>NUCLEOTIDE SEQUENCE [LARGE SCALE GENOMIC DNA]</scope>
</reference>
<keyword evidence="1" id="KW-1133">Transmembrane helix</keyword>
<evidence type="ECO:0000256" key="1">
    <source>
        <dbReference type="SAM" id="Phobius"/>
    </source>
</evidence>
<feature type="domain" description="FIMAH" evidence="3">
    <location>
        <begin position="595"/>
        <end position="661"/>
    </location>
</feature>
<proteinExistence type="predicted"/>
<protein>
    <recommendedName>
        <fullName evidence="6">Bulb-type lectin domain-containing protein</fullName>
    </recommendedName>
</protein>
<dbReference type="SUPFAM" id="SSF50998">
    <property type="entry name" value="Quinoprotein alcohol dehydrogenase-like"/>
    <property type="match status" value="1"/>
</dbReference>
<comment type="caution">
    <text evidence="4">The sequence shown here is derived from an EMBL/GenBank/DDBJ whole genome shotgun (WGS) entry which is preliminary data.</text>
</comment>
<feature type="domain" description="Pyrrolo-quinoline quinone repeat" evidence="2">
    <location>
        <begin position="105"/>
        <end position="217"/>
    </location>
</feature>
<feature type="domain" description="Pyrrolo-quinoline quinone repeat" evidence="2">
    <location>
        <begin position="255"/>
        <end position="376"/>
    </location>
</feature>
<dbReference type="PANTHER" id="PTHR34512:SF30">
    <property type="entry name" value="OUTER MEMBRANE PROTEIN ASSEMBLY FACTOR BAMB"/>
    <property type="match status" value="1"/>
</dbReference>
<evidence type="ECO:0000313" key="4">
    <source>
        <dbReference type="EMBL" id="OHA66870.1"/>
    </source>
</evidence>
<feature type="transmembrane region" description="Helical" evidence="1">
    <location>
        <begin position="24"/>
        <end position="43"/>
    </location>
</feature>
<dbReference type="Gene3D" id="2.130.10.10">
    <property type="entry name" value="YVTN repeat-like/Quinoprotein amine dehydrogenase"/>
    <property type="match status" value="2"/>
</dbReference>
<dbReference type="InterPro" id="IPR011044">
    <property type="entry name" value="Quino_amine_DH_bsu"/>
</dbReference>
<sequence>MKFLKDIIKRPDISKKNIIPKRIASSYIVGIITLLAVSLVLGLQTIGQVTEQARAEIPCGPTIEWISHYGMPGDTTDLGVSPDGNKVYAVAVNRGPDLSYDWDTRAYDAFTGEELWATRLNKPSSDFPSALAVSPDGIRIFVGGSIAGDFTIVAYHSVTGEELWTAPYSGLASLLAIVVSPDGSKVFATGTTRTADYITVAYDSVTGDNLWTVSYNGSGGYIDDATALDISPDGKIVFVTGRSFGVTGEFDYATVAYGTNTGAQLWVSRYDPMSESDTAVTIKASPDGNKIFVAGSSGGMGTSWDYATIAYDATTGAQIWASRYNGYLNSSDEVRALTISPDGAKVFATGSSVTADNTRDYVTIAYDANTGLQLWLNVYGDVATDDVALDIGINPDGVLVYVTGIVSTQENLLYWGTMSLDTVTGHKQWVVWYGGEQYPRSNAYPKSITINPNGQLVYITGLRDGDIDTLAYRSDIGPEDTCPPVTTILSAVDGYDTQVMDGDSTLSNKISLTFIGIDNDEITGFECTLDSGFFLPCSSPKDYFDLGAGAHIFKVRAIDASGNKDPAPPVWKWIVLTPQEAIEILINDLYVKFNDGNLNQGQEKSLIVKLDHVIEQLDRGNFIAATKQLQSFVDEVNALSDAGIFSQQERQGLIDAANRIIVRISE</sequence>
<dbReference type="Proteomes" id="UP000179258">
    <property type="component" value="Unassembled WGS sequence"/>
</dbReference>
<evidence type="ECO:0000313" key="5">
    <source>
        <dbReference type="Proteomes" id="UP000179258"/>
    </source>
</evidence>
<name>A0A1G2R205_9BACT</name>
<gene>
    <name evidence="4" type="ORF">A3D59_04180</name>
</gene>
<accession>A0A1G2R205</accession>